<dbReference type="InterPro" id="IPR005754">
    <property type="entry name" value="Sortase"/>
</dbReference>
<dbReference type="InterPro" id="IPR042001">
    <property type="entry name" value="Sortase_F"/>
</dbReference>
<evidence type="ECO:0000313" key="2">
    <source>
        <dbReference type="EMBL" id="MFC7147325.1"/>
    </source>
</evidence>
<dbReference type="CDD" id="cd05829">
    <property type="entry name" value="Sortase_F"/>
    <property type="match status" value="1"/>
</dbReference>
<proteinExistence type="predicted"/>
<organism evidence="2 3">
    <name type="scientific">Cohnella cellulosilytica</name>
    <dbReference type="NCBI Taxonomy" id="986710"/>
    <lineage>
        <taxon>Bacteria</taxon>
        <taxon>Bacillati</taxon>
        <taxon>Bacillota</taxon>
        <taxon>Bacilli</taxon>
        <taxon>Bacillales</taxon>
        <taxon>Paenibacillaceae</taxon>
        <taxon>Cohnella</taxon>
    </lineage>
</organism>
<name>A0ABW2F8K9_9BACL</name>
<dbReference type="InterPro" id="IPR023365">
    <property type="entry name" value="Sortase_dom-sf"/>
</dbReference>
<reference evidence="3" key="1">
    <citation type="journal article" date="2019" name="Int. J. Syst. Evol. Microbiol.">
        <title>The Global Catalogue of Microorganisms (GCM) 10K type strain sequencing project: providing services to taxonomists for standard genome sequencing and annotation.</title>
        <authorList>
            <consortium name="The Broad Institute Genomics Platform"/>
            <consortium name="The Broad Institute Genome Sequencing Center for Infectious Disease"/>
            <person name="Wu L."/>
            <person name="Ma J."/>
        </authorList>
    </citation>
    <scope>NUCLEOTIDE SEQUENCE [LARGE SCALE GENOMIC DNA]</scope>
    <source>
        <strain evidence="3">KCTC 12907</strain>
    </source>
</reference>
<accession>A0ABW2F8K9</accession>
<comment type="caution">
    <text evidence="2">The sequence shown here is derived from an EMBL/GenBank/DDBJ whole genome shotgun (WGS) entry which is preliminary data.</text>
</comment>
<evidence type="ECO:0000256" key="1">
    <source>
        <dbReference type="ARBA" id="ARBA00022801"/>
    </source>
</evidence>
<keyword evidence="1" id="KW-0378">Hydrolase</keyword>
<dbReference type="RefSeq" id="WP_378050601.1">
    <property type="nucleotide sequence ID" value="NZ_JBHMDN010000028.1"/>
</dbReference>
<dbReference type="Proteomes" id="UP001596378">
    <property type="component" value="Unassembled WGS sequence"/>
</dbReference>
<keyword evidence="3" id="KW-1185">Reference proteome</keyword>
<dbReference type="Gene3D" id="2.40.260.10">
    <property type="entry name" value="Sortase"/>
    <property type="match status" value="1"/>
</dbReference>
<sequence length="197" mass="21338">MKKALFVILLLVLAVVGTKDSIIQPRNDAISLRSRAVPPMEIQRPKPAPSGIAPARLFIPALDIHADIETVHVLDNGQMGVPESTDKVGYLSNGVLPGAIGNAVMDGHVDSYVGPAVFFSLRTLTKGDIVIVKDERGKAIEFAVEAVETYPTDAAPIGKIFGSTKEPRLNLITCSGKYSRKKREHLERLVVFTKRIG</sequence>
<dbReference type="Pfam" id="PF04203">
    <property type="entry name" value="Sortase"/>
    <property type="match status" value="1"/>
</dbReference>
<dbReference type="EMBL" id="JBHTAI010000001">
    <property type="protein sequence ID" value="MFC7147325.1"/>
    <property type="molecule type" value="Genomic_DNA"/>
</dbReference>
<gene>
    <name evidence="2" type="ORF">ACFQMJ_02160</name>
</gene>
<evidence type="ECO:0000313" key="3">
    <source>
        <dbReference type="Proteomes" id="UP001596378"/>
    </source>
</evidence>
<dbReference type="SUPFAM" id="SSF63817">
    <property type="entry name" value="Sortase"/>
    <property type="match status" value="1"/>
</dbReference>
<protein>
    <submittedName>
        <fullName evidence="2">Class F sortase</fullName>
    </submittedName>
</protein>